<dbReference type="RefSeq" id="WP_163315917.1">
    <property type="nucleotide sequence ID" value="NZ_JAAGAA010000005.1"/>
</dbReference>
<dbReference type="PANTHER" id="PTHR44196:SF1">
    <property type="entry name" value="DEHYDROGENASE_REDUCTASE SDR FAMILY MEMBER 7B"/>
    <property type="match status" value="1"/>
</dbReference>
<dbReference type="GO" id="GO:0016020">
    <property type="term" value="C:membrane"/>
    <property type="evidence" value="ECO:0007669"/>
    <property type="project" value="TreeGrafter"/>
</dbReference>
<dbReference type="InterPro" id="IPR036291">
    <property type="entry name" value="NAD(P)-bd_dom_sf"/>
</dbReference>
<proteinExistence type="inferred from homology"/>
<dbReference type="AlphaFoldDB" id="A0A6B2KRY8"/>
<keyword evidence="2" id="KW-0560">Oxidoreductase</keyword>
<reference evidence="3 4" key="1">
    <citation type="submission" date="2020-02" db="EMBL/GenBank/DDBJ databases">
        <authorList>
            <person name="Yang Z."/>
        </authorList>
    </citation>
    <scope>NUCLEOTIDE SEQUENCE [LARGE SCALE GENOMIC DNA]</scope>
    <source>
        <strain evidence="3 4">HX-7-9</strain>
    </source>
</reference>
<organism evidence="3 4">
    <name type="scientific">Crenobacter caeni</name>
    <dbReference type="NCBI Taxonomy" id="2705474"/>
    <lineage>
        <taxon>Bacteria</taxon>
        <taxon>Pseudomonadati</taxon>
        <taxon>Pseudomonadota</taxon>
        <taxon>Betaproteobacteria</taxon>
        <taxon>Neisseriales</taxon>
        <taxon>Neisseriaceae</taxon>
        <taxon>Crenobacter</taxon>
    </lineage>
</organism>
<dbReference type="CDD" id="cd05233">
    <property type="entry name" value="SDR_c"/>
    <property type="match status" value="1"/>
</dbReference>
<keyword evidence="4" id="KW-1185">Reference proteome</keyword>
<dbReference type="Proteomes" id="UP000482578">
    <property type="component" value="Unassembled WGS sequence"/>
</dbReference>
<dbReference type="PANTHER" id="PTHR44196">
    <property type="entry name" value="DEHYDROGENASE/REDUCTASE SDR FAMILY MEMBER 7B"/>
    <property type="match status" value="1"/>
</dbReference>
<name>A0A6B2KRY8_9NEIS</name>
<dbReference type="Pfam" id="PF00106">
    <property type="entry name" value="adh_short"/>
    <property type="match status" value="2"/>
</dbReference>
<dbReference type="InterPro" id="IPR002347">
    <property type="entry name" value="SDR_fam"/>
</dbReference>
<gene>
    <name evidence="3" type="ORF">GZH52_07815</name>
</gene>
<evidence type="ECO:0000256" key="2">
    <source>
        <dbReference type="ARBA" id="ARBA00023002"/>
    </source>
</evidence>
<comment type="similarity">
    <text evidence="1">Belongs to the short-chain dehydrogenases/reductases (SDR) family.</text>
</comment>
<dbReference type="PRINTS" id="PR00081">
    <property type="entry name" value="GDHRDH"/>
</dbReference>
<sequence>MSGAPVVLVTGASRGIGRATALAFARAGWRVAIAARTQNSGERHAHQLATRDGTPLAGSLAETAHAIEAAGGEVLAVPMDLLDIASVDAALDAVLARFGRIDALINNAIYQSASLNAAFLEIDDGELQRVFTGYVQAPFRLTRRALERMLAQGAGVIVNVTSGAGETDPPLPAAKGGWGYAYGAGKGAFSRMAGVIATEHQGSGVRAYTVNPGVVATEALKATIGDNGELARRLGAADPALPAAVILMLAEGDVGGALQKRTVQVPDYRLDDSGRAVPR</sequence>
<evidence type="ECO:0000313" key="4">
    <source>
        <dbReference type="Proteomes" id="UP000482578"/>
    </source>
</evidence>
<evidence type="ECO:0000313" key="3">
    <source>
        <dbReference type="EMBL" id="NDV12707.1"/>
    </source>
</evidence>
<comment type="caution">
    <text evidence="3">The sequence shown here is derived from an EMBL/GenBank/DDBJ whole genome shotgun (WGS) entry which is preliminary data.</text>
</comment>
<dbReference type="SUPFAM" id="SSF51735">
    <property type="entry name" value="NAD(P)-binding Rossmann-fold domains"/>
    <property type="match status" value="1"/>
</dbReference>
<dbReference type="Gene3D" id="3.40.50.720">
    <property type="entry name" value="NAD(P)-binding Rossmann-like Domain"/>
    <property type="match status" value="1"/>
</dbReference>
<accession>A0A6B2KRY8</accession>
<protein>
    <submittedName>
        <fullName evidence="3">SDR family oxidoreductase</fullName>
    </submittedName>
</protein>
<dbReference type="EMBL" id="JAAGAA010000005">
    <property type="protein sequence ID" value="NDV12707.1"/>
    <property type="molecule type" value="Genomic_DNA"/>
</dbReference>
<dbReference type="GO" id="GO:0016491">
    <property type="term" value="F:oxidoreductase activity"/>
    <property type="evidence" value="ECO:0007669"/>
    <property type="project" value="UniProtKB-KW"/>
</dbReference>
<evidence type="ECO:0000256" key="1">
    <source>
        <dbReference type="ARBA" id="ARBA00006484"/>
    </source>
</evidence>